<protein>
    <submittedName>
        <fullName evidence="1">Surface antigen protein</fullName>
    </submittedName>
</protein>
<sequence>MKDITSNKIFREHILIKALGVILLALLMLMGIADATQDADIADATQNVDVQV</sequence>
<dbReference type="AlphaFoldDB" id="A0A3G9CZJ2"/>
<dbReference type="RefSeq" id="WP_231588205.1">
    <property type="nucleotide sequence ID" value="NZ_FPAO01000002.1"/>
</dbReference>
<reference evidence="1 2" key="1">
    <citation type="submission" date="2016-09" db="EMBL/GenBank/DDBJ databases">
        <title>Complete Genome Sequence of Methanosarcina thermophila MT-1.</title>
        <authorList>
            <person name="Kouzuma A."/>
        </authorList>
    </citation>
    <scope>NUCLEOTIDE SEQUENCE [LARGE SCALE GENOMIC DNA]</scope>
    <source>
        <strain evidence="1 2">MT-1</strain>
    </source>
</reference>
<accession>A0A3G9CZJ2</accession>
<organism evidence="1 2">
    <name type="scientific">Methanosarcina thermophila</name>
    <dbReference type="NCBI Taxonomy" id="2210"/>
    <lineage>
        <taxon>Archaea</taxon>
        <taxon>Methanobacteriati</taxon>
        <taxon>Methanobacteriota</taxon>
        <taxon>Stenosarchaea group</taxon>
        <taxon>Methanomicrobia</taxon>
        <taxon>Methanosarcinales</taxon>
        <taxon>Methanosarcinaceae</taxon>
        <taxon>Methanosarcina</taxon>
    </lineage>
</organism>
<dbReference type="EMBL" id="AP017646">
    <property type="protein sequence ID" value="BAW30479.1"/>
    <property type="molecule type" value="Genomic_DNA"/>
</dbReference>
<gene>
    <name evidence="1" type="ORF">MESMT1_2549</name>
</gene>
<evidence type="ECO:0000313" key="2">
    <source>
        <dbReference type="Proteomes" id="UP000265557"/>
    </source>
</evidence>
<name>A0A3G9CZJ2_METTE</name>
<proteinExistence type="predicted"/>
<dbReference type="Proteomes" id="UP000265557">
    <property type="component" value="Chromosome"/>
</dbReference>
<evidence type="ECO:0000313" key="1">
    <source>
        <dbReference type="EMBL" id="BAW30479.1"/>
    </source>
</evidence>
<dbReference type="GeneID" id="75279320"/>